<name>A0ABR4EED6_9PEZI</name>
<evidence type="ECO:0000313" key="1">
    <source>
        <dbReference type="EMBL" id="KAL2280753.1"/>
    </source>
</evidence>
<comment type="caution">
    <text evidence="1">The sequence shown here is derived from an EMBL/GenBank/DDBJ whole genome shotgun (WGS) entry which is preliminary data.</text>
</comment>
<evidence type="ECO:0000313" key="2">
    <source>
        <dbReference type="Proteomes" id="UP001600888"/>
    </source>
</evidence>
<gene>
    <name evidence="1" type="ORF">FJTKL_12266</name>
</gene>
<organism evidence="1 2">
    <name type="scientific">Diaporthe vaccinii</name>
    <dbReference type="NCBI Taxonomy" id="105482"/>
    <lineage>
        <taxon>Eukaryota</taxon>
        <taxon>Fungi</taxon>
        <taxon>Dikarya</taxon>
        <taxon>Ascomycota</taxon>
        <taxon>Pezizomycotina</taxon>
        <taxon>Sordariomycetes</taxon>
        <taxon>Sordariomycetidae</taxon>
        <taxon>Diaporthales</taxon>
        <taxon>Diaporthaceae</taxon>
        <taxon>Diaporthe</taxon>
        <taxon>Diaporthe eres species complex</taxon>
    </lineage>
</organism>
<accession>A0ABR4EED6</accession>
<dbReference type="Proteomes" id="UP001600888">
    <property type="component" value="Unassembled WGS sequence"/>
</dbReference>
<sequence length="134" mass="14670">MILPHAHSKDIHVTIVLSQNTLRDQASMEIVGVCLGLPMPRLSAASYGAGSRPNFPAVINGCLVLSPHPILRVTDCLTMHAAIRSCEKNDKTLDRAVWTFVLDLTCNAVRTLDKCMRPKCWGGGMQIETTSQLQ</sequence>
<protein>
    <submittedName>
        <fullName evidence="1">Uncharacterized protein</fullName>
    </submittedName>
</protein>
<proteinExistence type="predicted"/>
<keyword evidence="2" id="KW-1185">Reference proteome</keyword>
<dbReference type="EMBL" id="JBAWTH010000063">
    <property type="protein sequence ID" value="KAL2280753.1"/>
    <property type="molecule type" value="Genomic_DNA"/>
</dbReference>
<reference evidence="1 2" key="1">
    <citation type="submission" date="2024-03" db="EMBL/GenBank/DDBJ databases">
        <title>A high-quality draft genome sequence of Diaporthe vaccinii, a causative agent of upright dieback and viscid rot disease in cranberry plants.</title>
        <authorList>
            <person name="Sarrasin M."/>
            <person name="Lang B.F."/>
            <person name="Burger G."/>
        </authorList>
    </citation>
    <scope>NUCLEOTIDE SEQUENCE [LARGE SCALE GENOMIC DNA]</scope>
    <source>
        <strain evidence="1 2">IS7</strain>
    </source>
</reference>